<gene>
    <name evidence="1" type="ORF">FHX39_002835</name>
</gene>
<evidence type="ECO:0000313" key="1">
    <source>
        <dbReference type="EMBL" id="MBB3327891.1"/>
    </source>
</evidence>
<dbReference type="Gene3D" id="3.30.70.100">
    <property type="match status" value="1"/>
</dbReference>
<dbReference type="InterPro" id="IPR008000">
    <property type="entry name" value="Rham/fucose_mutarotase"/>
</dbReference>
<comment type="caution">
    <text evidence="1">The sequence shown here is derived from an EMBL/GenBank/DDBJ whole genome shotgun (WGS) entry which is preliminary data.</text>
</comment>
<dbReference type="Pfam" id="PF05336">
    <property type="entry name" value="rhaM"/>
    <property type="match status" value="1"/>
</dbReference>
<dbReference type="Proteomes" id="UP000565572">
    <property type="component" value="Unassembled WGS sequence"/>
</dbReference>
<dbReference type="EMBL" id="JACHZG010000001">
    <property type="protein sequence ID" value="MBB3327891.1"/>
    <property type="molecule type" value="Genomic_DNA"/>
</dbReference>
<dbReference type="RefSeq" id="WP_332836838.1">
    <property type="nucleotide sequence ID" value="NZ_JACHZG010000001.1"/>
</dbReference>
<reference evidence="1 2" key="1">
    <citation type="submission" date="2020-08" db="EMBL/GenBank/DDBJ databases">
        <title>Sequencing the genomes of 1000 actinobacteria strains.</title>
        <authorList>
            <person name="Klenk H.-P."/>
        </authorList>
    </citation>
    <scope>NUCLEOTIDE SEQUENCE [LARGE SCALE GENOMIC DNA]</scope>
    <source>
        <strain evidence="1 2">DSM 11053</strain>
    </source>
</reference>
<keyword evidence="2" id="KW-1185">Reference proteome</keyword>
<dbReference type="SUPFAM" id="SSF54909">
    <property type="entry name" value="Dimeric alpha+beta barrel"/>
    <property type="match status" value="1"/>
</dbReference>
<dbReference type="PANTHER" id="PTHR34389:SF2">
    <property type="entry name" value="L-RHAMNOSE MUTAROTASE"/>
    <property type="match status" value="1"/>
</dbReference>
<proteinExistence type="predicted"/>
<protein>
    <submittedName>
        <fullName evidence="1">L-rhamnose mutarotase</fullName>
        <ecNumber evidence="1">5.1.3.32</ecNumber>
    </submittedName>
</protein>
<keyword evidence="1" id="KW-0413">Isomerase</keyword>
<dbReference type="EC" id="5.1.3.32" evidence="1"/>
<name>A0A7W5P8G4_9ACTN</name>
<evidence type="ECO:0000313" key="2">
    <source>
        <dbReference type="Proteomes" id="UP000565572"/>
    </source>
</evidence>
<accession>A0A7W5P8G4</accession>
<dbReference type="PANTHER" id="PTHR34389">
    <property type="entry name" value="L-RHAMNOSE MUTAROTASE"/>
    <property type="match status" value="1"/>
</dbReference>
<sequence>MPRYCLRGQVRPDQVAEYRRVHTEVWPEMLAALRDAGWHDYSLYVGDDGVLVGFVSTDAGDDLDAIQRRVQGPVNDRWQRSVAALFASEGAPDQAWQVLPEVFHLD</sequence>
<dbReference type="AlphaFoldDB" id="A0A7W5P8G4"/>
<dbReference type="GO" id="GO:0062192">
    <property type="term" value="F:L-rhamnose mutarotase activity"/>
    <property type="evidence" value="ECO:0007669"/>
    <property type="project" value="UniProtKB-EC"/>
</dbReference>
<organism evidence="1 2">
    <name type="scientific">Microlunatus antarcticus</name>
    <dbReference type="NCBI Taxonomy" id="53388"/>
    <lineage>
        <taxon>Bacteria</taxon>
        <taxon>Bacillati</taxon>
        <taxon>Actinomycetota</taxon>
        <taxon>Actinomycetes</taxon>
        <taxon>Propionibacteriales</taxon>
        <taxon>Propionibacteriaceae</taxon>
        <taxon>Microlunatus</taxon>
    </lineage>
</organism>
<dbReference type="InterPro" id="IPR011008">
    <property type="entry name" value="Dimeric_a/b-barrel"/>
</dbReference>
<dbReference type="GO" id="GO:0019301">
    <property type="term" value="P:rhamnose catabolic process"/>
    <property type="evidence" value="ECO:0007669"/>
    <property type="project" value="TreeGrafter"/>
</dbReference>